<protein>
    <submittedName>
        <fullName evidence="1">Uncharacterized protein</fullName>
    </submittedName>
</protein>
<evidence type="ECO:0000313" key="1">
    <source>
        <dbReference type="EMBL" id="SHW81621.1"/>
    </source>
</evidence>
<reference evidence="1 2" key="1">
    <citation type="submission" date="2016-11" db="EMBL/GenBank/DDBJ databases">
        <authorList>
            <consortium name="Pathogen Informatics"/>
        </authorList>
    </citation>
    <scope>NUCLEOTIDE SEQUENCE [LARGE SCALE GENOMIC DNA]</scope>
    <source>
        <strain evidence="1 2">968</strain>
    </source>
</reference>
<dbReference type="RefSeq" id="WP_074357395.1">
    <property type="nucleotide sequence ID" value="NZ_FSCP01000001.1"/>
</dbReference>
<name>A0A9Q7WGX5_9MYCO</name>
<comment type="caution">
    <text evidence="1">The sequence shown here is derived from an EMBL/GenBank/DDBJ whole genome shotgun (WGS) entry which is preliminary data.</text>
</comment>
<organism evidence="1 2">
    <name type="scientific">Mycobacteroides abscessus subsp. bolletii</name>
    <dbReference type="NCBI Taxonomy" id="319705"/>
    <lineage>
        <taxon>Bacteria</taxon>
        <taxon>Bacillati</taxon>
        <taxon>Actinomycetota</taxon>
        <taxon>Actinomycetes</taxon>
        <taxon>Mycobacteriales</taxon>
        <taxon>Mycobacteriaceae</taxon>
        <taxon>Mycobacteroides</taxon>
        <taxon>Mycobacteroides abscessus</taxon>
    </lineage>
</organism>
<gene>
    <name evidence="1" type="ORF">SAMEA2275694_00220</name>
</gene>
<dbReference type="AlphaFoldDB" id="A0A9Q7WGX5"/>
<sequence>MDVSRHRIANVHRALRQSPVAVIAIVFSIAFIRRPDQSWDLYESWKWQDPEASRARCDYRA</sequence>
<dbReference type="Proteomes" id="UP000185183">
    <property type="component" value="Unassembled WGS sequence"/>
</dbReference>
<dbReference type="EMBL" id="FSFA01000001">
    <property type="protein sequence ID" value="SHW81621.1"/>
    <property type="molecule type" value="Genomic_DNA"/>
</dbReference>
<accession>A0A9Q7WGX5</accession>
<evidence type="ECO:0000313" key="2">
    <source>
        <dbReference type="Proteomes" id="UP000185183"/>
    </source>
</evidence>
<proteinExistence type="predicted"/>